<feature type="transmembrane region" description="Helical" evidence="1">
    <location>
        <begin position="7"/>
        <end position="26"/>
    </location>
</feature>
<dbReference type="InterPro" id="IPR021257">
    <property type="entry name" value="DUF2809"/>
</dbReference>
<keyword evidence="1" id="KW-0812">Transmembrane</keyword>
<feature type="transmembrane region" description="Helical" evidence="1">
    <location>
        <begin position="101"/>
        <end position="125"/>
    </location>
</feature>
<dbReference type="EMBL" id="JAEQBW010000003">
    <property type="protein sequence ID" value="MBK6265218.1"/>
    <property type="molecule type" value="Genomic_DNA"/>
</dbReference>
<accession>A0A934WXY6</accession>
<comment type="caution">
    <text evidence="2">The sequence shown here is derived from an EMBL/GenBank/DDBJ whole genome shotgun (WGS) entry which is preliminary data.</text>
</comment>
<keyword evidence="1" id="KW-0472">Membrane</keyword>
<evidence type="ECO:0000256" key="1">
    <source>
        <dbReference type="SAM" id="Phobius"/>
    </source>
</evidence>
<feature type="transmembrane region" description="Helical" evidence="1">
    <location>
        <begin position="32"/>
        <end position="51"/>
    </location>
</feature>
<feature type="transmembrane region" description="Helical" evidence="1">
    <location>
        <begin position="60"/>
        <end position="81"/>
    </location>
</feature>
<reference evidence="2" key="1">
    <citation type="submission" date="2021-01" db="EMBL/GenBank/DDBJ databases">
        <title>Marivirga aurantiaca sp. nov., isolated from intertidal surface sediments.</title>
        <authorList>
            <person name="Zhang M."/>
        </authorList>
    </citation>
    <scope>NUCLEOTIDE SEQUENCE</scope>
    <source>
        <strain evidence="2">S37H4</strain>
    </source>
</reference>
<dbReference type="AlphaFoldDB" id="A0A934WXY6"/>
<dbReference type="RefSeq" id="WP_201430890.1">
    <property type="nucleotide sequence ID" value="NZ_JAEQBW010000003.1"/>
</dbReference>
<evidence type="ECO:0000313" key="3">
    <source>
        <dbReference type="Proteomes" id="UP000611723"/>
    </source>
</evidence>
<organism evidence="2 3">
    <name type="scientific">Marivirga aurantiaca</name>
    <dbReference type="NCBI Taxonomy" id="2802615"/>
    <lineage>
        <taxon>Bacteria</taxon>
        <taxon>Pseudomonadati</taxon>
        <taxon>Bacteroidota</taxon>
        <taxon>Cytophagia</taxon>
        <taxon>Cytophagales</taxon>
        <taxon>Marivirgaceae</taxon>
        <taxon>Marivirga</taxon>
    </lineage>
</organism>
<dbReference type="Pfam" id="PF10990">
    <property type="entry name" value="DUF2809"/>
    <property type="match status" value="1"/>
</dbReference>
<sequence>MIRKNRIKYAVIVLVIIILGICSRKFSNQLPFFIADNSGDFLWAAMVYFGFRCFFINKSLAWAFVAGLAFSFFIELSQLYQADWIISLRHTTLGGLVLGKGFLWVDLLRYFFGIIIAWLADFFILKPGAGISRKYY</sequence>
<evidence type="ECO:0000313" key="2">
    <source>
        <dbReference type="EMBL" id="MBK6265218.1"/>
    </source>
</evidence>
<protein>
    <submittedName>
        <fullName evidence="2">DUF2809 domain-containing protein</fullName>
    </submittedName>
</protein>
<gene>
    <name evidence="2" type="ORF">JKA74_09220</name>
</gene>
<proteinExistence type="predicted"/>
<keyword evidence="1" id="KW-1133">Transmembrane helix</keyword>
<dbReference type="Proteomes" id="UP000611723">
    <property type="component" value="Unassembled WGS sequence"/>
</dbReference>
<name>A0A934WXY6_9BACT</name>
<keyword evidence="3" id="KW-1185">Reference proteome</keyword>